<evidence type="ECO:0000313" key="3">
    <source>
        <dbReference type="Proteomes" id="UP000237640"/>
    </source>
</evidence>
<gene>
    <name evidence="2" type="ORF">CLV81_2295</name>
</gene>
<evidence type="ECO:0000256" key="1">
    <source>
        <dbReference type="SAM" id="Coils"/>
    </source>
</evidence>
<comment type="caution">
    <text evidence="2">The sequence shown here is derived from an EMBL/GenBank/DDBJ whole genome shotgun (WGS) entry which is preliminary data.</text>
</comment>
<accession>A0A2T0M8S9</accession>
<name>A0A2T0M8S9_9FLAO</name>
<evidence type="ECO:0000313" key="2">
    <source>
        <dbReference type="EMBL" id="PRX53904.1"/>
    </source>
</evidence>
<keyword evidence="1" id="KW-0175">Coiled coil</keyword>
<reference evidence="2 3" key="1">
    <citation type="submission" date="2018-03" db="EMBL/GenBank/DDBJ databases">
        <title>Genomic Encyclopedia of Archaeal and Bacterial Type Strains, Phase II (KMG-II): from individual species to whole genera.</title>
        <authorList>
            <person name="Goeker M."/>
        </authorList>
    </citation>
    <scope>NUCLEOTIDE SEQUENCE [LARGE SCALE GENOMIC DNA]</scope>
    <source>
        <strain evidence="2 3">DSM 25027</strain>
    </source>
</reference>
<dbReference type="EMBL" id="PVYX01000002">
    <property type="protein sequence ID" value="PRX53904.1"/>
    <property type="molecule type" value="Genomic_DNA"/>
</dbReference>
<sequence>MLRLGTEATVQVEVQELHQDMVQTQEPIVLMDHRQTQIVEPIEVVALQEALHAIIPQEEAHEAIKAGPHQEVEPIVAPVVAQEAVEHIEALAAEVLGVQVASEALEAGVQEAQVALEVLEEDVPQLEDHLEAEVEEEDKFPKTLSTKKIIQNEEIINFHRGTVMRFCKCPEH</sequence>
<feature type="coiled-coil region" evidence="1">
    <location>
        <begin position="102"/>
        <end position="136"/>
    </location>
</feature>
<dbReference type="Proteomes" id="UP000237640">
    <property type="component" value="Unassembled WGS sequence"/>
</dbReference>
<organism evidence="2 3">
    <name type="scientific">Flagellimonas meridianipacifica</name>
    <dbReference type="NCBI Taxonomy" id="1080225"/>
    <lineage>
        <taxon>Bacteria</taxon>
        <taxon>Pseudomonadati</taxon>
        <taxon>Bacteroidota</taxon>
        <taxon>Flavobacteriia</taxon>
        <taxon>Flavobacteriales</taxon>
        <taxon>Flavobacteriaceae</taxon>
        <taxon>Flagellimonas</taxon>
    </lineage>
</organism>
<dbReference type="AlphaFoldDB" id="A0A2T0M8S9"/>
<protein>
    <submittedName>
        <fullName evidence="2">Uncharacterized protein</fullName>
    </submittedName>
</protein>
<keyword evidence="3" id="KW-1185">Reference proteome</keyword>
<proteinExistence type="predicted"/>